<feature type="compositionally biased region" description="Polar residues" evidence="1">
    <location>
        <begin position="441"/>
        <end position="451"/>
    </location>
</feature>
<reference evidence="2 3" key="1">
    <citation type="journal article" date="2008" name="Chem. Biol. Interact.">
        <title>Extending the Bacillus cereus group genomics to putative food-borne pathogens of different toxicity.</title>
        <authorList>
            <person name="Lapidus A."/>
            <person name="Goltsman E."/>
            <person name="Auger S."/>
            <person name="Galleron N."/>
            <person name="Segurens B."/>
            <person name="Dossat C."/>
            <person name="Land M.L."/>
            <person name="Broussolle V."/>
            <person name="Brillard J."/>
            <person name="Guinebretiere M.H."/>
            <person name="Sanchis V."/>
            <person name="Nguen-The C."/>
            <person name="Lereclus D."/>
            <person name="Richardson P."/>
            <person name="Wincker P."/>
            <person name="Weissenbach J."/>
            <person name="Ehrlich S.D."/>
            <person name="Sorokin A."/>
        </authorList>
    </citation>
    <scope>NUCLEOTIDE SEQUENCE [LARGE SCALE GENOMIC DNA]</scope>
    <source>
        <strain evidence="3">DSM 22905 / CIP 110041 / 391-98 / NVH 391-98</strain>
    </source>
</reference>
<name>A7GSR9_BACCN</name>
<dbReference type="EMBL" id="CP000764">
    <property type="protein sequence ID" value="ABS23177.1"/>
    <property type="molecule type" value="Genomic_DNA"/>
</dbReference>
<dbReference type="GeneID" id="33898197"/>
<dbReference type="AlphaFoldDB" id="A7GSR9"/>
<dbReference type="STRING" id="315749.Bcer98_2946"/>
<protein>
    <submittedName>
        <fullName evidence="2">Phage portal protein, SPP1 family</fullName>
    </submittedName>
</protein>
<sequence length="451" mass="52669">MLTFEQARLLYTRFKTEEKAFKRLQKLYDYYVGEHEIMKKAERKSNKTYRIVHNFAKYITTISTGYFLGSPVSYVYSKPQFEKALNILEDNDEETVNYDNAVNCSIYGVAYELQYFDEKGEYNFVDLDPRNVITIDDGRVKPTITDAIVFSETLLKENEYKVRMDIYDDKERATYEFIHKVAEKTDVDIPYELVERVPHGFDKVPIIKYRNNKFELGDWEDCVALMDAYNHAVSGNVEDLADFTDAFLKLRNMVDTQRDDIQRAKDDKVFLLDEDGDADWLIKNVNDTFAQNIKKGLRYDIHKFSFVPDMSDESFGSNLSGVAIKYKLLALEQVRGQKARMFRKALTDRLDFINRYVGMTNSDFFDHRDVKIQFAPNLPPNLLEEADLVQKLQGILPEEVLLSLLSFIQDVKQVKEMKKKEDEEKFETYGFGQTDQEDQQTNEVADTNADN</sequence>
<dbReference type="RefSeq" id="WP_012095405.1">
    <property type="nucleotide sequence ID" value="NC_009674.1"/>
</dbReference>
<dbReference type="HOGENOM" id="CLU_034083_2_0_9"/>
<organism evidence="2 3">
    <name type="scientific">Bacillus cytotoxicus (strain DSM 22905 / CIP 110041 / 391-98 / NVH 391-98)</name>
    <dbReference type="NCBI Taxonomy" id="315749"/>
    <lineage>
        <taxon>Bacteria</taxon>
        <taxon>Bacillati</taxon>
        <taxon>Bacillota</taxon>
        <taxon>Bacilli</taxon>
        <taxon>Bacillales</taxon>
        <taxon>Bacillaceae</taxon>
        <taxon>Bacillus</taxon>
        <taxon>Bacillus cereus group</taxon>
    </lineage>
</organism>
<accession>A7GSR9</accession>
<evidence type="ECO:0000313" key="3">
    <source>
        <dbReference type="Proteomes" id="UP000002300"/>
    </source>
</evidence>
<dbReference type="OrthoDB" id="3189403at2"/>
<dbReference type="KEGG" id="bcy:Bcer98_2946"/>
<dbReference type="Proteomes" id="UP000002300">
    <property type="component" value="Chromosome"/>
</dbReference>
<feature type="region of interest" description="Disordered" evidence="1">
    <location>
        <begin position="419"/>
        <end position="451"/>
    </location>
</feature>
<dbReference type="Pfam" id="PF05133">
    <property type="entry name" value="SPP1_portal"/>
    <property type="match status" value="1"/>
</dbReference>
<dbReference type="InterPro" id="IPR021145">
    <property type="entry name" value="Portal_protein_SPP1_Gp6-like"/>
</dbReference>
<dbReference type="NCBIfam" id="TIGR01538">
    <property type="entry name" value="portal_SPP1"/>
    <property type="match status" value="1"/>
</dbReference>
<dbReference type="InterPro" id="IPR006428">
    <property type="entry name" value="Portal_SPP1-type"/>
</dbReference>
<evidence type="ECO:0000256" key="1">
    <source>
        <dbReference type="SAM" id="MobiDB-lite"/>
    </source>
</evidence>
<dbReference type="eggNOG" id="ENOG502Z7Z6">
    <property type="taxonomic scope" value="Bacteria"/>
</dbReference>
<gene>
    <name evidence="2" type="ordered locus">Bcer98_2946</name>
</gene>
<keyword evidence="3" id="KW-1185">Reference proteome</keyword>
<evidence type="ECO:0000313" key="2">
    <source>
        <dbReference type="EMBL" id="ABS23177.1"/>
    </source>
</evidence>
<proteinExistence type="predicted"/>